<evidence type="ECO:0008006" key="4">
    <source>
        <dbReference type="Google" id="ProtNLM"/>
    </source>
</evidence>
<evidence type="ECO:0000313" key="3">
    <source>
        <dbReference type="Proteomes" id="UP000034607"/>
    </source>
</evidence>
<accession>A0A0G1RHI5</accession>
<evidence type="ECO:0000256" key="1">
    <source>
        <dbReference type="SAM" id="Phobius"/>
    </source>
</evidence>
<comment type="caution">
    <text evidence="2">The sequence shown here is derived from an EMBL/GenBank/DDBJ whole genome shotgun (WGS) entry which is preliminary data.</text>
</comment>
<sequence length="501" mass="57746">MTSSRVLKIAVVFLDIIIAISALFYFYSNRIYYIGSDSYYYLSLADSLVTTGKVRDLTIFPSEKPVTPQNGIVYLMALLKIAGLSSQQIISFIPFLNFSLYVISFSALAKTALLFKFSSRQILILSLFYYSHWVLYRLQMIPVNDGIFNSLGIWAIYLISCLFYSVRRRNFFFLLVLSLIGVHFRLNLYLILLSAIISYAIFAQWRKAVLTGIIVVLVLLTFKQVFALPLYSYQQESDPLTSISASQDLERIPDVKTYSAYYTAKAMRKMIDIKPFLTELKQLLVDRTAELFLVRFDIISSHLNWIFLIFTLIPLIGVIRGISLKDFSELFFSLVALTSLAYTLLVGIINNRYIFLNYILVIFLLVKWMNISRFASKFIYAYASIIILYSFFNFSRPYHLSCNLALMLEIKNRGITLPGESLLLAEEKRHAYFFLNKPKINIERFPWLVRSNEIFVAGSYLYVEDTLAYLERLSGTDLKDYQLLSVRNGPDVCSLIRAVKG</sequence>
<reference evidence="2 3" key="1">
    <citation type="journal article" date="2015" name="Nature">
        <title>rRNA introns, odd ribosomes, and small enigmatic genomes across a large radiation of phyla.</title>
        <authorList>
            <person name="Brown C.T."/>
            <person name="Hug L.A."/>
            <person name="Thomas B.C."/>
            <person name="Sharon I."/>
            <person name="Castelle C.J."/>
            <person name="Singh A."/>
            <person name="Wilkins M.J."/>
            <person name="Williams K.H."/>
            <person name="Banfield J.F."/>
        </authorList>
    </citation>
    <scope>NUCLEOTIDE SEQUENCE [LARGE SCALE GENOMIC DNA]</scope>
</reference>
<protein>
    <recommendedName>
        <fullName evidence="4">Glycosyltransferase RgtA/B/C/D-like domain-containing protein</fullName>
    </recommendedName>
</protein>
<gene>
    <name evidence="2" type="ORF">UX78_C0003G0030</name>
</gene>
<evidence type="ECO:0000313" key="2">
    <source>
        <dbReference type="EMBL" id="KKU56754.1"/>
    </source>
</evidence>
<feature type="transmembrane region" description="Helical" evidence="1">
    <location>
        <begin position="209"/>
        <end position="231"/>
    </location>
</feature>
<feature type="transmembrane region" description="Helical" evidence="1">
    <location>
        <begin position="114"/>
        <end position="135"/>
    </location>
</feature>
<feature type="transmembrane region" description="Helical" evidence="1">
    <location>
        <begin position="6"/>
        <end position="27"/>
    </location>
</feature>
<organism evidence="2 3">
    <name type="scientific">Candidatus Amesbacteria bacterium GW2011_GWA2_47_11</name>
    <dbReference type="NCBI Taxonomy" id="1618357"/>
    <lineage>
        <taxon>Bacteria</taxon>
        <taxon>Candidatus Amesiibacteriota</taxon>
    </lineage>
</organism>
<name>A0A0G1RHI5_9BACT</name>
<feature type="transmembrane region" description="Helical" evidence="1">
    <location>
        <begin position="147"/>
        <end position="166"/>
    </location>
</feature>
<feature type="transmembrane region" description="Helical" evidence="1">
    <location>
        <begin position="378"/>
        <end position="395"/>
    </location>
</feature>
<feature type="transmembrane region" description="Helical" evidence="1">
    <location>
        <begin position="303"/>
        <end position="323"/>
    </location>
</feature>
<keyword evidence="1" id="KW-0472">Membrane</keyword>
<dbReference type="EMBL" id="LCNM01000003">
    <property type="protein sequence ID" value="KKU56754.1"/>
    <property type="molecule type" value="Genomic_DNA"/>
</dbReference>
<dbReference type="AlphaFoldDB" id="A0A0G1RHI5"/>
<proteinExistence type="predicted"/>
<feature type="transmembrane region" description="Helical" evidence="1">
    <location>
        <begin position="172"/>
        <end position="202"/>
    </location>
</feature>
<feature type="transmembrane region" description="Helical" evidence="1">
    <location>
        <begin position="355"/>
        <end position="371"/>
    </location>
</feature>
<feature type="transmembrane region" description="Helical" evidence="1">
    <location>
        <begin position="89"/>
        <end position="108"/>
    </location>
</feature>
<keyword evidence="1" id="KW-0812">Transmembrane</keyword>
<dbReference type="Proteomes" id="UP000034607">
    <property type="component" value="Unassembled WGS sequence"/>
</dbReference>
<keyword evidence="1" id="KW-1133">Transmembrane helix</keyword>